<proteinExistence type="predicted"/>
<protein>
    <submittedName>
        <fullName evidence="1">Uncharacterized protein</fullName>
    </submittedName>
</protein>
<sequence>MTIIDSGPISIITDKHATETKPLSIN</sequence>
<dbReference type="AlphaFoldDB" id="A0A0D2YHV7"/>
<dbReference type="Proteomes" id="UP000002489">
    <property type="component" value="Unassembled WGS sequence"/>
</dbReference>
<reference evidence="2" key="1">
    <citation type="journal article" date="2012" name="Mol. Plant Microbe Interact.">
        <title>A highly conserved effector in Fusarium oxysporum is required for full virulence on Arabidopsis.</title>
        <authorList>
            <person name="Thatcher L.F."/>
            <person name="Gardiner D.M."/>
            <person name="Kazan K."/>
            <person name="Manners J."/>
        </authorList>
    </citation>
    <scope>NUCLEOTIDE SEQUENCE [LARGE SCALE GENOMIC DNA]</scope>
    <source>
        <strain evidence="2">Fo5176</strain>
    </source>
</reference>
<reference evidence="1" key="2">
    <citation type="submission" date="2025-08" db="UniProtKB">
        <authorList>
            <consortium name="EnsemblFungi"/>
        </authorList>
    </citation>
    <scope>IDENTIFICATION</scope>
    <source>
        <strain evidence="1">4287 / CBS 123668 / FGSC 9935 / NRRL 34936</strain>
    </source>
</reference>
<evidence type="ECO:0000313" key="1">
    <source>
        <dbReference type="EnsemblFungi" id="FOXG_15903P0"/>
    </source>
</evidence>
<evidence type="ECO:0000313" key="2">
    <source>
        <dbReference type="Proteomes" id="UP000002489"/>
    </source>
</evidence>
<name>A0A0D2YHV7_FUSOF</name>
<organism evidence="1 2">
    <name type="scientific">Fusarium oxysporum (strain Fo5176)</name>
    <name type="common">Fusarium vascular wilt</name>
    <dbReference type="NCBI Taxonomy" id="660025"/>
    <lineage>
        <taxon>Eukaryota</taxon>
        <taxon>Fungi</taxon>
        <taxon>Dikarya</taxon>
        <taxon>Ascomycota</taxon>
        <taxon>Pezizomycotina</taxon>
        <taxon>Sordariomycetes</taxon>
        <taxon>Hypocreomycetidae</taxon>
        <taxon>Hypocreales</taxon>
        <taxon>Nectriaceae</taxon>
        <taxon>Fusarium</taxon>
        <taxon>Fusarium oxysporum species complex</taxon>
    </lineage>
</organism>
<accession>A0A0D2YHV7</accession>
<dbReference type="EnsemblFungi" id="FOXG_15903T0">
    <property type="protein sequence ID" value="FOXG_15903P0"/>
    <property type="gene ID" value="FOXG_15903"/>
</dbReference>